<dbReference type="NCBIfam" id="TIGR00077">
    <property type="entry name" value="lspA"/>
    <property type="match status" value="1"/>
</dbReference>
<dbReference type="EC" id="3.4.23.36" evidence="9"/>
<protein>
    <recommendedName>
        <fullName evidence="9">Lipoprotein signal peptidase</fullName>
        <ecNumber evidence="9">3.4.23.36</ecNumber>
    </recommendedName>
    <alternativeName>
        <fullName evidence="9">Prolipoprotein signal peptidase</fullName>
    </alternativeName>
    <alternativeName>
        <fullName evidence="9">Signal peptidase II</fullName>
        <shortName evidence="9">SPase II</shortName>
    </alternativeName>
</protein>
<evidence type="ECO:0000256" key="8">
    <source>
        <dbReference type="ARBA" id="ARBA00023136"/>
    </source>
</evidence>
<keyword evidence="4 9" id="KW-0812">Transmembrane</keyword>
<evidence type="ECO:0000313" key="12">
    <source>
        <dbReference type="EMBL" id="MBC3889916.1"/>
    </source>
</evidence>
<feature type="active site" evidence="9">
    <location>
        <position position="113"/>
    </location>
</feature>
<feature type="transmembrane region" description="Helical" evidence="9">
    <location>
        <begin position="123"/>
        <end position="146"/>
    </location>
</feature>
<dbReference type="PANTHER" id="PTHR33695:SF1">
    <property type="entry name" value="LIPOPROTEIN SIGNAL PEPTIDASE"/>
    <property type="match status" value="1"/>
</dbReference>
<dbReference type="PROSITE" id="PS00855">
    <property type="entry name" value="SPASE_II"/>
    <property type="match status" value="1"/>
</dbReference>
<evidence type="ECO:0000256" key="6">
    <source>
        <dbReference type="ARBA" id="ARBA00022801"/>
    </source>
</evidence>
<dbReference type="EMBL" id="WJBD01000030">
    <property type="protein sequence ID" value="MBC3889916.1"/>
    <property type="molecule type" value="Genomic_DNA"/>
</dbReference>
<feature type="transmembrane region" description="Helical" evidence="9">
    <location>
        <begin position="58"/>
        <end position="78"/>
    </location>
</feature>
<keyword evidence="6 9" id="KW-0378">Hydrolase</keyword>
<comment type="similarity">
    <text evidence="1 9 11">Belongs to the peptidase A8 family.</text>
</comment>
<keyword evidence="3 9" id="KW-0645">Protease</keyword>
<dbReference type="PRINTS" id="PR00781">
    <property type="entry name" value="LIPOSIGPTASE"/>
</dbReference>
<reference evidence="12" key="1">
    <citation type="submission" date="2019-10" db="EMBL/GenBank/DDBJ databases">
        <authorList>
            <person name="Ross D.E."/>
            <person name="Gulliver D."/>
        </authorList>
    </citation>
    <scope>NUCLEOTIDE SEQUENCE</scope>
    <source>
        <strain evidence="12">DER-2019</strain>
    </source>
</reference>
<comment type="subcellular location">
    <subcellularLocation>
        <location evidence="9">Cell membrane</location>
        <topology evidence="9">Multi-pass membrane protein</topology>
    </subcellularLocation>
</comment>
<evidence type="ECO:0000256" key="9">
    <source>
        <dbReference type="HAMAP-Rule" id="MF_00161"/>
    </source>
</evidence>
<proteinExistence type="inferred from homology"/>
<name>A0A923I1D9_9FIRM</name>
<comment type="catalytic activity">
    <reaction evidence="9 10">
        <text>Release of signal peptides from bacterial membrane prolipoproteins. Hydrolyzes -Xaa-Yaa-Zaa-|-(S,diacylglyceryl)Cys-, in which Xaa is hydrophobic (preferably Leu), and Yaa (Ala or Ser) and Zaa (Gly or Ala) have small, neutral side chains.</text>
        <dbReference type="EC" id="3.4.23.36"/>
    </reaction>
</comment>
<dbReference type="InterPro" id="IPR001872">
    <property type="entry name" value="Peptidase_A8"/>
</dbReference>
<evidence type="ECO:0000256" key="2">
    <source>
        <dbReference type="ARBA" id="ARBA00022475"/>
    </source>
</evidence>
<keyword evidence="8 9" id="KW-0472">Membrane</keyword>
<dbReference type="Pfam" id="PF01252">
    <property type="entry name" value="Peptidase_A8"/>
    <property type="match status" value="1"/>
</dbReference>
<dbReference type="RefSeq" id="WP_148568552.1">
    <property type="nucleotide sequence ID" value="NZ_RXYA01000020.1"/>
</dbReference>
<comment type="function">
    <text evidence="9 10">This protein specifically catalyzes the removal of signal peptides from prolipoproteins.</text>
</comment>
<evidence type="ECO:0000256" key="10">
    <source>
        <dbReference type="RuleBase" id="RU000594"/>
    </source>
</evidence>
<dbReference type="Proteomes" id="UP000616595">
    <property type="component" value="Unassembled WGS sequence"/>
</dbReference>
<keyword evidence="5 9" id="KW-0064">Aspartyl protease</keyword>
<dbReference type="GO" id="GO:0006508">
    <property type="term" value="P:proteolysis"/>
    <property type="evidence" value="ECO:0007669"/>
    <property type="project" value="UniProtKB-KW"/>
</dbReference>
<dbReference type="OrthoDB" id="9810259at2"/>
<feature type="transmembrane region" description="Helical" evidence="9">
    <location>
        <begin position="85"/>
        <end position="103"/>
    </location>
</feature>
<comment type="caution">
    <text evidence="9">Lacks conserved residue(s) required for the propagation of feature annotation.</text>
</comment>
<evidence type="ECO:0000256" key="11">
    <source>
        <dbReference type="RuleBase" id="RU004181"/>
    </source>
</evidence>
<evidence type="ECO:0000256" key="5">
    <source>
        <dbReference type="ARBA" id="ARBA00022750"/>
    </source>
</evidence>
<keyword evidence="7 9" id="KW-1133">Transmembrane helix</keyword>
<dbReference type="GO" id="GO:0005886">
    <property type="term" value="C:plasma membrane"/>
    <property type="evidence" value="ECO:0007669"/>
    <property type="project" value="UniProtKB-SubCell"/>
</dbReference>
<evidence type="ECO:0000256" key="3">
    <source>
        <dbReference type="ARBA" id="ARBA00022670"/>
    </source>
</evidence>
<gene>
    <name evidence="9 12" type="primary">lspA</name>
    <name evidence="12" type="ORF">GH810_16555</name>
</gene>
<keyword evidence="13" id="KW-1185">Reference proteome</keyword>
<evidence type="ECO:0000256" key="1">
    <source>
        <dbReference type="ARBA" id="ARBA00006139"/>
    </source>
</evidence>
<reference evidence="12" key="2">
    <citation type="submission" date="2020-10" db="EMBL/GenBank/DDBJ databases">
        <title>Comparative genomics of the Acetobacterium genus.</title>
        <authorList>
            <person name="Marshall C."/>
            <person name="May H."/>
            <person name="Norman S."/>
        </authorList>
    </citation>
    <scope>NUCLEOTIDE SEQUENCE</scope>
    <source>
        <strain evidence="12">DER-2019</strain>
    </source>
</reference>
<feature type="active site" evidence="9">
    <location>
        <position position="129"/>
    </location>
</feature>
<evidence type="ECO:0000313" key="13">
    <source>
        <dbReference type="Proteomes" id="UP000616595"/>
    </source>
</evidence>
<sequence length="156" mass="18136">MIYLAIILFVVFLDQYSKYLILTHIAPVKTFPIIPGFFHLTYVENTGAAFSLFSDMQFFLILITLIFIGILIFFLYKIPKYRENFWINISLSFIIGGAIGNLIDRIRLNYVVDFLDFRMIKFAIFNFSDVFVVCGSILLVIALLANKNFFENNDLK</sequence>
<dbReference type="GO" id="GO:0004190">
    <property type="term" value="F:aspartic-type endopeptidase activity"/>
    <property type="evidence" value="ECO:0007669"/>
    <property type="project" value="UniProtKB-UniRule"/>
</dbReference>
<comment type="pathway">
    <text evidence="9">Protein modification; lipoprotein biosynthesis (signal peptide cleavage).</text>
</comment>
<dbReference type="HAMAP" id="MF_00161">
    <property type="entry name" value="LspA"/>
    <property type="match status" value="1"/>
</dbReference>
<accession>A0A923I1D9</accession>
<keyword evidence="2 9" id="KW-1003">Cell membrane</keyword>
<evidence type="ECO:0000256" key="4">
    <source>
        <dbReference type="ARBA" id="ARBA00022692"/>
    </source>
</evidence>
<organism evidence="12 13">
    <name type="scientific">Acetobacterium paludosum</name>
    <dbReference type="NCBI Taxonomy" id="52693"/>
    <lineage>
        <taxon>Bacteria</taxon>
        <taxon>Bacillati</taxon>
        <taxon>Bacillota</taxon>
        <taxon>Clostridia</taxon>
        <taxon>Eubacteriales</taxon>
        <taxon>Eubacteriaceae</taxon>
        <taxon>Acetobacterium</taxon>
    </lineage>
</organism>
<dbReference type="PANTHER" id="PTHR33695">
    <property type="entry name" value="LIPOPROTEIN SIGNAL PEPTIDASE"/>
    <property type="match status" value="1"/>
</dbReference>
<evidence type="ECO:0000256" key="7">
    <source>
        <dbReference type="ARBA" id="ARBA00022989"/>
    </source>
</evidence>
<dbReference type="AlphaFoldDB" id="A0A923I1D9"/>
<comment type="caution">
    <text evidence="12">The sequence shown here is derived from an EMBL/GenBank/DDBJ whole genome shotgun (WGS) entry which is preliminary data.</text>
</comment>